<comment type="caution">
    <text evidence="7">The sequence shown here is derived from an EMBL/GenBank/DDBJ whole genome shotgun (WGS) entry which is preliminary data.</text>
</comment>
<keyword evidence="8" id="KW-1185">Reference proteome</keyword>
<feature type="binding site" evidence="5">
    <location>
        <position position="232"/>
    </location>
    <ligand>
        <name>Fe cation</name>
        <dbReference type="ChEBI" id="CHEBI:24875"/>
        <note>catalytic</note>
    </ligand>
</feature>
<feature type="binding site" evidence="5">
    <location>
        <position position="183"/>
    </location>
    <ligand>
        <name>Fe cation</name>
        <dbReference type="ChEBI" id="CHEBI:24875"/>
        <note>catalytic</note>
    </ligand>
</feature>
<dbReference type="Proteomes" id="UP000025171">
    <property type="component" value="Unassembled WGS sequence"/>
</dbReference>
<dbReference type="OrthoDB" id="6636843at2"/>
<gene>
    <name evidence="7" type="ORF">HJO_00485</name>
</gene>
<dbReference type="RefSeq" id="WP_035612449.1">
    <property type="nucleotide sequence ID" value="NZ_ARYK01000001.1"/>
</dbReference>
<evidence type="ECO:0000256" key="2">
    <source>
        <dbReference type="ARBA" id="ARBA00022723"/>
    </source>
</evidence>
<evidence type="ECO:0000313" key="8">
    <source>
        <dbReference type="Proteomes" id="UP000025171"/>
    </source>
</evidence>
<evidence type="ECO:0000256" key="6">
    <source>
        <dbReference type="RuleBase" id="RU364048"/>
    </source>
</evidence>
<evidence type="ECO:0000256" key="3">
    <source>
        <dbReference type="ARBA" id="ARBA00023002"/>
    </source>
</evidence>
<proteinExistence type="inferred from homology"/>
<evidence type="ECO:0000256" key="1">
    <source>
        <dbReference type="ARBA" id="ARBA00006787"/>
    </source>
</evidence>
<keyword evidence="6" id="KW-0223">Dioxygenase</keyword>
<dbReference type="AlphaFoldDB" id="A0A059FT64"/>
<dbReference type="GO" id="GO:0046872">
    <property type="term" value="F:metal ion binding"/>
    <property type="evidence" value="ECO:0007669"/>
    <property type="project" value="UniProtKB-KW"/>
</dbReference>
<dbReference type="eggNOG" id="COG3670">
    <property type="taxonomic scope" value="Bacteria"/>
</dbReference>
<dbReference type="GO" id="GO:0010436">
    <property type="term" value="F:carotenoid dioxygenase activity"/>
    <property type="evidence" value="ECO:0007669"/>
    <property type="project" value="TreeGrafter"/>
</dbReference>
<protein>
    <recommendedName>
        <fullName evidence="6">Dioxygenase</fullName>
        <ecNumber evidence="6">1.13.11.-</ecNumber>
    </recommendedName>
</protein>
<accession>A0A059FT64</accession>
<dbReference type="PATRIC" id="fig|1280950.3.peg.100"/>
<keyword evidence="3 6" id="KW-0560">Oxidoreductase</keyword>
<keyword evidence="2 5" id="KW-0479">Metal-binding</keyword>
<feature type="binding site" evidence="5">
    <location>
        <position position="473"/>
    </location>
    <ligand>
        <name>Fe cation</name>
        <dbReference type="ChEBI" id="CHEBI:24875"/>
        <note>catalytic</note>
    </ligand>
</feature>
<evidence type="ECO:0000313" key="7">
    <source>
        <dbReference type="EMBL" id="KCZ93807.1"/>
    </source>
</evidence>
<sequence>MASPVETVIRKSVTQGIMKIVEFNRSRPRMGQKTNTFLTGIHTPVEAEMTLENLAVTGEIPAALNGRYLRIGPNPVAKPNPATYHWFSGDGMIHGVSLKDGKALWYRNRWVRSNAVSAALGEAPAPGPRRGTQDNANTNVIGHNGNTWALVEAGAWPVRLNDELDTLAHDPFGGTLKNSFSAHPHLDPETGEMHAITYYALDPATIHHTVVDASGKVIREEPIKVEHGPSIHDCAVTKQYVVIMDLPVTFSMKTLLAGQSFPYRWNTAHKARIGLMPRHGSNDDVIWCDVEPCYVFHPCNAYEADDGTVIMDVSVHDTMFADSMQGPDSEKVTFERWIIDPAARKVTRTTLDEAPQEFPRPDERFIGKKYRYAYTMALPENHGFEVFDQTKLYKHDLDAGTREVHDFGPGRVPGEFVFIPRTDDAPEGDGWLMGYVVDTNTDTTDLAIIDAMNFTAPPVALVHVPHRIPPGFHGNWAPAE</sequence>
<dbReference type="Pfam" id="PF03055">
    <property type="entry name" value="RPE65"/>
    <property type="match status" value="1"/>
</dbReference>
<reference evidence="7 8" key="1">
    <citation type="journal article" date="2014" name="Antonie Van Leeuwenhoek">
        <title>Hyphomonas beringensis sp. nov. and Hyphomonas chukchiensis sp. nov., isolated from surface seawater of the Bering Sea and Chukchi Sea.</title>
        <authorList>
            <person name="Li C."/>
            <person name="Lai Q."/>
            <person name="Li G."/>
            <person name="Dong C."/>
            <person name="Wang J."/>
            <person name="Liao Y."/>
            <person name="Shao Z."/>
        </authorList>
    </citation>
    <scope>NUCLEOTIDE SEQUENCE [LARGE SCALE GENOMIC DNA]</scope>
    <source>
        <strain evidence="7 8">MHS-2</strain>
    </source>
</reference>
<feature type="binding site" evidence="5">
    <location>
        <position position="297"/>
    </location>
    <ligand>
        <name>Fe cation</name>
        <dbReference type="ChEBI" id="CHEBI:24875"/>
        <note>catalytic</note>
    </ligand>
</feature>
<dbReference type="PANTHER" id="PTHR10543">
    <property type="entry name" value="BETA-CAROTENE DIOXYGENASE"/>
    <property type="match status" value="1"/>
</dbReference>
<dbReference type="EMBL" id="ARYK01000001">
    <property type="protein sequence ID" value="KCZ93807.1"/>
    <property type="molecule type" value="Genomic_DNA"/>
</dbReference>
<dbReference type="InterPro" id="IPR004294">
    <property type="entry name" value="Carotenoid_Oase"/>
</dbReference>
<dbReference type="GO" id="GO:0016121">
    <property type="term" value="P:carotene catabolic process"/>
    <property type="evidence" value="ECO:0007669"/>
    <property type="project" value="TreeGrafter"/>
</dbReference>
<organism evidence="7 8">
    <name type="scientific">Hyphomonas johnsonii MHS-2</name>
    <dbReference type="NCBI Taxonomy" id="1280950"/>
    <lineage>
        <taxon>Bacteria</taxon>
        <taxon>Pseudomonadati</taxon>
        <taxon>Pseudomonadota</taxon>
        <taxon>Alphaproteobacteria</taxon>
        <taxon>Hyphomonadales</taxon>
        <taxon>Hyphomonadaceae</taxon>
        <taxon>Hyphomonas</taxon>
    </lineage>
</organism>
<evidence type="ECO:0000256" key="4">
    <source>
        <dbReference type="ARBA" id="ARBA00023004"/>
    </source>
</evidence>
<comment type="similarity">
    <text evidence="1 6">Belongs to the carotenoid oxygenase family.</text>
</comment>
<evidence type="ECO:0000256" key="5">
    <source>
        <dbReference type="PIRSR" id="PIRSR604294-1"/>
    </source>
</evidence>
<dbReference type="EC" id="1.13.11.-" evidence="6"/>
<name>A0A059FT64_9PROT</name>
<keyword evidence="4 5" id="KW-0408">Iron</keyword>
<dbReference type="PANTHER" id="PTHR10543:SF89">
    <property type="entry name" value="CAROTENOID 9,10(9',10')-CLEAVAGE DIOXYGENASE 1"/>
    <property type="match status" value="1"/>
</dbReference>
<dbReference type="STRING" id="1280950.HJO_00485"/>
<comment type="cofactor">
    <cofactor evidence="5 6">
        <name>Fe(2+)</name>
        <dbReference type="ChEBI" id="CHEBI:29033"/>
    </cofactor>
    <text evidence="5 6">Binds 1 Fe(2+) ion per subunit.</text>
</comment>